<accession>A0A645BUC4</accession>
<gene>
    <name evidence="1" type="ORF">SDC9_115152</name>
</gene>
<reference evidence="1" key="1">
    <citation type="submission" date="2019-08" db="EMBL/GenBank/DDBJ databases">
        <authorList>
            <person name="Kucharzyk K."/>
            <person name="Murdoch R.W."/>
            <person name="Higgins S."/>
            <person name="Loffler F."/>
        </authorList>
    </citation>
    <scope>NUCLEOTIDE SEQUENCE</scope>
</reference>
<evidence type="ECO:0000313" key="1">
    <source>
        <dbReference type="EMBL" id="MPM68221.1"/>
    </source>
</evidence>
<comment type="caution">
    <text evidence="1">The sequence shown here is derived from an EMBL/GenBank/DDBJ whole genome shotgun (WGS) entry which is preliminary data.</text>
</comment>
<organism evidence="1">
    <name type="scientific">bioreactor metagenome</name>
    <dbReference type="NCBI Taxonomy" id="1076179"/>
    <lineage>
        <taxon>unclassified sequences</taxon>
        <taxon>metagenomes</taxon>
        <taxon>ecological metagenomes</taxon>
    </lineage>
</organism>
<sequence length="287" mass="32253">MQENILQRKLPAVGMQQRQVRLCQRKEHVRAEVRAGLALHEHILRAKLALGHGLDRAHLWNTAKRRFNLLERAFYADDQAVVRLNILHEAVRRVVRNDAALVDDDDARTDRLNFRKDVRRNDHSAVMSAVLDELANLDDLRGIKTNRRLIENQYLRAANERLGKPHALAIALAQVSNHAAGHLCEPDARADIEQMLSALCLVPGIPLEIADKVEILQHAHIRIKRKLLRQITDLAFAGCGIFLNIVPIDGNRTRSCADVAGEDIHCRALTRAVEAKQANDFAGLNGK</sequence>
<dbReference type="AlphaFoldDB" id="A0A645BUC4"/>
<dbReference type="AntiFam" id="ANF00095">
    <property type="entry name" value="Shadow ORF (opposite ABC transporters)"/>
</dbReference>
<name>A0A645BUC4_9ZZZZ</name>
<protein>
    <submittedName>
        <fullName evidence="1">Uncharacterized protein</fullName>
    </submittedName>
</protein>
<dbReference type="EMBL" id="VSSQ01022133">
    <property type="protein sequence ID" value="MPM68221.1"/>
    <property type="molecule type" value="Genomic_DNA"/>
</dbReference>
<proteinExistence type="predicted"/>